<keyword evidence="3 6" id="KW-1133">Transmembrane helix</keyword>
<evidence type="ECO:0000313" key="8">
    <source>
        <dbReference type="EMBL" id="KAL2913661.1"/>
    </source>
</evidence>
<feature type="transmembrane region" description="Helical" evidence="6">
    <location>
        <begin position="140"/>
        <end position="163"/>
    </location>
</feature>
<accession>A0ABR4N2A3</accession>
<keyword evidence="9" id="KW-1185">Reference proteome</keyword>
<feature type="domain" description="TLC" evidence="7">
    <location>
        <begin position="49"/>
        <end position="246"/>
    </location>
</feature>
<evidence type="ECO:0000256" key="6">
    <source>
        <dbReference type="SAM" id="Phobius"/>
    </source>
</evidence>
<dbReference type="Proteomes" id="UP001527925">
    <property type="component" value="Unassembled WGS sequence"/>
</dbReference>
<evidence type="ECO:0000259" key="7">
    <source>
        <dbReference type="PROSITE" id="PS50922"/>
    </source>
</evidence>
<dbReference type="PANTHER" id="PTHR13439:SF0">
    <property type="entry name" value="TOPOISOMERASE I DAMAGE AFFECTED PROTEIN 4"/>
    <property type="match status" value="1"/>
</dbReference>
<evidence type="ECO:0000313" key="9">
    <source>
        <dbReference type="Proteomes" id="UP001527925"/>
    </source>
</evidence>
<comment type="subcellular location">
    <subcellularLocation>
        <location evidence="1">Membrane</location>
        <topology evidence="1">Multi-pass membrane protein</topology>
    </subcellularLocation>
</comment>
<feature type="transmembrane region" description="Helical" evidence="6">
    <location>
        <begin position="16"/>
        <end position="36"/>
    </location>
</feature>
<feature type="transmembrane region" description="Helical" evidence="6">
    <location>
        <begin position="215"/>
        <end position="235"/>
    </location>
</feature>
<dbReference type="SMART" id="SM00724">
    <property type="entry name" value="TLC"/>
    <property type="match status" value="1"/>
</dbReference>
<reference evidence="8 9" key="1">
    <citation type="submission" date="2023-09" db="EMBL/GenBank/DDBJ databases">
        <title>Pangenome analysis of Batrachochytrium dendrobatidis and related Chytrids.</title>
        <authorList>
            <person name="Yacoub M.N."/>
            <person name="Stajich J.E."/>
            <person name="James T.Y."/>
        </authorList>
    </citation>
    <scope>NUCLEOTIDE SEQUENCE [LARGE SCALE GENOMIC DNA]</scope>
    <source>
        <strain evidence="8 9">JEL0888</strain>
    </source>
</reference>
<evidence type="ECO:0000256" key="2">
    <source>
        <dbReference type="ARBA" id="ARBA00022692"/>
    </source>
</evidence>
<dbReference type="Pfam" id="PF03798">
    <property type="entry name" value="TRAM_LAG1_CLN8"/>
    <property type="match status" value="1"/>
</dbReference>
<feature type="transmembrane region" description="Helical" evidence="6">
    <location>
        <begin position="88"/>
        <end position="105"/>
    </location>
</feature>
<keyword evidence="4 5" id="KW-0472">Membrane</keyword>
<evidence type="ECO:0000256" key="4">
    <source>
        <dbReference type="ARBA" id="ARBA00023136"/>
    </source>
</evidence>
<organism evidence="8 9">
    <name type="scientific">Polyrhizophydium stewartii</name>
    <dbReference type="NCBI Taxonomy" id="2732419"/>
    <lineage>
        <taxon>Eukaryota</taxon>
        <taxon>Fungi</taxon>
        <taxon>Fungi incertae sedis</taxon>
        <taxon>Chytridiomycota</taxon>
        <taxon>Chytridiomycota incertae sedis</taxon>
        <taxon>Chytridiomycetes</taxon>
        <taxon>Rhizophydiales</taxon>
        <taxon>Rhizophydiales incertae sedis</taxon>
        <taxon>Polyrhizophydium</taxon>
    </lineage>
</organism>
<dbReference type="PROSITE" id="PS50922">
    <property type="entry name" value="TLC"/>
    <property type="match status" value="1"/>
</dbReference>
<feature type="transmembrane region" description="Helical" evidence="6">
    <location>
        <begin position="117"/>
        <end position="134"/>
    </location>
</feature>
<dbReference type="PANTHER" id="PTHR13439">
    <property type="entry name" value="CT120 PROTEIN"/>
    <property type="match status" value="1"/>
</dbReference>
<keyword evidence="2 5" id="KW-0812">Transmembrane</keyword>
<dbReference type="EMBL" id="JADGIZ020000043">
    <property type="protein sequence ID" value="KAL2913661.1"/>
    <property type="molecule type" value="Genomic_DNA"/>
</dbReference>
<comment type="caution">
    <text evidence="8">The sequence shown here is derived from an EMBL/GenBank/DDBJ whole genome shotgun (WGS) entry which is preliminary data.</text>
</comment>
<dbReference type="InterPro" id="IPR050846">
    <property type="entry name" value="TLCD"/>
</dbReference>
<proteinExistence type="predicted"/>
<evidence type="ECO:0000256" key="1">
    <source>
        <dbReference type="ARBA" id="ARBA00004141"/>
    </source>
</evidence>
<evidence type="ECO:0000256" key="5">
    <source>
        <dbReference type="PROSITE-ProRule" id="PRU00205"/>
    </source>
</evidence>
<evidence type="ECO:0000256" key="3">
    <source>
        <dbReference type="ARBA" id="ARBA00022989"/>
    </source>
</evidence>
<feature type="transmembrane region" description="Helical" evidence="6">
    <location>
        <begin position="56"/>
        <end position="76"/>
    </location>
</feature>
<name>A0ABR4N2A3_9FUNG</name>
<protein>
    <recommendedName>
        <fullName evidence="7">TLC domain-containing protein</fullName>
    </recommendedName>
</protein>
<gene>
    <name evidence="8" type="ORF">HK105_206821</name>
</gene>
<sequence length="273" mass="31612">MSVFEQLGLGKLDTHFWQLLASAAFIHFVFLAGGWLSRSNPHYARLTPLKKAAWCIHIVSVVFSVIICTASAPIFFMPELEADRLFGYSYYAGSVYAFACGYFLWDTVISIYYIKESGLGFVLHGVTCFFVFLLSFRPFLQYFGCVFLMFELSTVFLNVHWFCDKTGRTGTRLQWINGIFLITTFFSVRIVFGFYQSYRYFATCYALWDIVPKHLFYFYATADTILCSLNLWWFWRMIQSITSRFKGEISEADSSYDKTHKKAAGAVETDKTK</sequence>
<feature type="transmembrane region" description="Helical" evidence="6">
    <location>
        <begin position="175"/>
        <end position="195"/>
    </location>
</feature>
<dbReference type="InterPro" id="IPR006634">
    <property type="entry name" value="TLC-dom"/>
</dbReference>